<dbReference type="EMBL" id="JAATIP010000332">
    <property type="protein sequence ID" value="KAF4351673.1"/>
    <property type="molecule type" value="Genomic_DNA"/>
</dbReference>
<evidence type="ECO:0000313" key="2">
    <source>
        <dbReference type="Proteomes" id="UP000525078"/>
    </source>
</evidence>
<dbReference type="Proteomes" id="UP000525078">
    <property type="component" value="Unassembled WGS sequence"/>
</dbReference>
<proteinExistence type="predicted"/>
<reference evidence="1 2" key="1">
    <citation type="journal article" date="2020" name="bioRxiv">
        <title>Sequence and annotation of 42 cannabis genomes reveals extensive copy number variation in cannabinoid synthesis and pathogen resistance genes.</title>
        <authorList>
            <person name="Mckernan K.J."/>
            <person name="Helbert Y."/>
            <person name="Kane L.T."/>
            <person name="Ebling H."/>
            <person name="Zhang L."/>
            <person name="Liu B."/>
            <person name="Eaton Z."/>
            <person name="Mclaughlin S."/>
            <person name="Kingan S."/>
            <person name="Baybayan P."/>
            <person name="Concepcion G."/>
            <person name="Jordan M."/>
            <person name="Riva A."/>
            <person name="Barbazuk W."/>
            <person name="Harkins T."/>
        </authorList>
    </citation>
    <scope>NUCLEOTIDE SEQUENCE [LARGE SCALE GENOMIC DNA]</scope>
    <source>
        <strain evidence="2">cv. Jamaican Lion 4</strain>
        <tissue evidence="1">Leaf</tissue>
    </source>
</reference>
<protein>
    <submittedName>
        <fullName evidence="1">Uncharacterized protein</fullName>
    </submittedName>
</protein>
<evidence type="ECO:0000313" key="1">
    <source>
        <dbReference type="EMBL" id="KAF4351673.1"/>
    </source>
</evidence>
<name>A0A7J6DZS7_CANSA</name>
<sequence>MRKDGVGVDRFSFPAILTGSVGSFGFGLGNGDSWTRFEVGILYGPVVDTGWFECMRLAGSNGGSLGVRSKYCQSGLFDKVFVLYEEMKYSDIKPDRYDTFDHSFRMWPS</sequence>
<organism evidence="1 2">
    <name type="scientific">Cannabis sativa</name>
    <name type="common">Hemp</name>
    <name type="synonym">Marijuana</name>
    <dbReference type="NCBI Taxonomy" id="3483"/>
    <lineage>
        <taxon>Eukaryota</taxon>
        <taxon>Viridiplantae</taxon>
        <taxon>Streptophyta</taxon>
        <taxon>Embryophyta</taxon>
        <taxon>Tracheophyta</taxon>
        <taxon>Spermatophyta</taxon>
        <taxon>Magnoliopsida</taxon>
        <taxon>eudicotyledons</taxon>
        <taxon>Gunneridae</taxon>
        <taxon>Pentapetalae</taxon>
        <taxon>rosids</taxon>
        <taxon>fabids</taxon>
        <taxon>Rosales</taxon>
        <taxon>Cannabaceae</taxon>
        <taxon>Cannabis</taxon>
    </lineage>
</organism>
<dbReference type="AlphaFoldDB" id="A0A7J6DZS7"/>
<comment type="caution">
    <text evidence="1">The sequence shown here is derived from an EMBL/GenBank/DDBJ whole genome shotgun (WGS) entry which is preliminary data.</text>
</comment>
<gene>
    <name evidence="1" type="ORF">F8388_024506</name>
</gene>
<accession>A0A7J6DZS7</accession>